<keyword evidence="4" id="KW-1185">Reference proteome</keyword>
<dbReference type="STRING" id="1203554.HMPREF1476_01571"/>
<comment type="similarity">
    <text evidence="1">Belongs to the RelB/DinJ antitoxin family.</text>
</comment>
<evidence type="ECO:0000313" key="3">
    <source>
        <dbReference type="EMBL" id="EPD98532.1"/>
    </source>
</evidence>
<dbReference type="InterPro" id="IPR026262">
    <property type="entry name" value="DinJ"/>
</dbReference>
<dbReference type="eggNOG" id="COG3077">
    <property type="taxonomic scope" value="Bacteria"/>
</dbReference>
<dbReference type="GO" id="GO:0006355">
    <property type="term" value="P:regulation of DNA-templated transcription"/>
    <property type="evidence" value="ECO:0007669"/>
    <property type="project" value="InterPro"/>
</dbReference>
<dbReference type="InterPro" id="IPR007337">
    <property type="entry name" value="RelB/DinJ"/>
</dbReference>
<reference evidence="3 4" key="1">
    <citation type="submission" date="2013-04" db="EMBL/GenBank/DDBJ databases">
        <title>The Genome Sequence of Sutterella wadsworthensis HGA0223.</title>
        <authorList>
            <consortium name="The Broad Institute Genomics Platform"/>
            <person name="Earl A."/>
            <person name="Ward D."/>
            <person name="Feldgarden M."/>
            <person name="Gevers D."/>
            <person name="Schmidt T.M."/>
            <person name="Dover J."/>
            <person name="Dai D."/>
            <person name="Walker B."/>
            <person name="Young S."/>
            <person name="Zeng Q."/>
            <person name="Gargeya S."/>
            <person name="Fitzgerald M."/>
            <person name="Haas B."/>
            <person name="Abouelleil A."/>
            <person name="Allen A.W."/>
            <person name="Alvarado L."/>
            <person name="Arachchi H.M."/>
            <person name="Berlin A.M."/>
            <person name="Chapman S.B."/>
            <person name="Gainer-Dewar J."/>
            <person name="Goldberg J."/>
            <person name="Griggs A."/>
            <person name="Gujja S."/>
            <person name="Hansen M."/>
            <person name="Howarth C."/>
            <person name="Imamovic A."/>
            <person name="Ireland A."/>
            <person name="Larimer J."/>
            <person name="McCowan C."/>
            <person name="Murphy C."/>
            <person name="Pearson M."/>
            <person name="Poon T.W."/>
            <person name="Priest M."/>
            <person name="Roberts A."/>
            <person name="Saif S."/>
            <person name="Shea T."/>
            <person name="Sisk P."/>
            <person name="Sykes S."/>
            <person name="Wortman J."/>
            <person name="Nusbaum C."/>
            <person name="Birren B."/>
        </authorList>
    </citation>
    <scope>NUCLEOTIDE SEQUENCE [LARGE SCALE GENOMIC DNA]</scope>
    <source>
        <strain evidence="3 4">HGA0223</strain>
    </source>
</reference>
<evidence type="ECO:0000313" key="4">
    <source>
        <dbReference type="Proteomes" id="UP000014400"/>
    </source>
</evidence>
<dbReference type="NCBIfam" id="TIGR02384">
    <property type="entry name" value="RelB_DinJ"/>
    <property type="match status" value="1"/>
</dbReference>
<dbReference type="Pfam" id="PF04221">
    <property type="entry name" value="RelB"/>
    <property type="match status" value="1"/>
</dbReference>
<evidence type="ECO:0000256" key="2">
    <source>
        <dbReference type="ARBA" id="ARBA00022649"/>
    </source>
</evidence>
<gene>
    <name evidence="3" type="ORF">HMPREF1476_01571</name>
</gene>
<protein>
    <submittedName>
        <fullName evidence="3">RelB/DinJ family addiction module antitoxin</fullName>
    </submittedName>
</protein>
<evidence type="ECO:0000256" key="1">
    <source>
        <dbReference type="ARBA" id="ARBA00010562"/>
    </source>
</evidence>
<organism evidence="3 4">
    <name type="scientific">Sutterella wadsworthensis HGA0223</name>
    <dbReference type="NCBI Taxonomy" id="1203554"/>
    <lineage>
        <taxon>Bacteria</taxon>
        <taxon>Pseudomonadati</taxon>
        <taxon>Pseudomonadota</taxon>
        <taxon>Betaproteobacteria</taxon>
        <taxon>Burkholderiales</taxon>
        <taxon>Sutterellaceae</taxon>
        <taxon>Sutterella</taxon>
    </lineage>
</organism>
<dbReference type="EMBL" id="ATCF01000022">
    <property type="protein sequence ID" value="EPD98532.1"/>
    <property type="molecule type" value="Genomic_DNA"/>
</dbReference>
<dbReference type="PIRSF" id="PIRSF003108">
    <property type="entry name" value="DinJ"/>
    <property type="match status" value="1"/>
</dbReference>
<dbReference type="HOGENOM" id="CLU_154558_16_1_4"/>
<sequence>MVNIQVRVDEQLRDQAQQILSQMGMDMTTAVRLFLHQLTVDKGLPFRPTIDPFFNEANLRYLERAIAEAKAGKNIEQHQLLDV</sequence>
<dbReference type="Gene3D" id="1.10.1220.10">
    <property type="entry name" value="Met repressor-like"/>
    <property type="match status" value="1"/>
</dbReference>
<comment type="caution">
    <text evidence="3">The sequence shown here is derived from an EMBL/GenBank/DDBJ whole genome shotgun (WGS) entry which is preliminary data.</text>
</comment>
<dbReference type="PANTHER" id="PTHR38781:SF1">
    <property type="entry name" value="ANTITOXIN DINJ-RELATED"/>
    <property type="match status" value="1"/>
</dbReference>
<dbReference type="GO" id="GO:0015643">
    <property type="term" value="F:toxic substance binding"/>
    <property type="evidence" value="ECO:0007669"/>
    <property type="project" value="InterPro"/>
</dbReference>
<dbReference type="GO" id="GO:0000987">
    <property type="term" value="F:cis-regulatory region sequence-specific DNA binding"/>
    <property type="evidence" value="ECO:0007669"/>
    <property type="project" value="InterPro"/>
</dbReference>
<dbReference type="AlphaFoldDB" id="S3BWS2"/>
<dbReference type="PATRIC" id="fig|1203554.3.peg.1649"/>
<dbReference type="Proteomes" id="UP000014400">
    <property type="component" value="Unassembled WGS sequence"/>
</dbReference>
<dbReference type="GO" id="GO:0006351">
    <property type="term" value="P:DNA-templated transcription"/>
    <property type="evidence" value="ECO:0007669"/>
    <property type="project" value="TreeGrafter"/>
</dbReference>
<dbReference type="InterPro" id="IPR013321">
    <property type="entry name" value="Arc_rbn_hlx_hlx"/>
</dbReference>
<accession>S3BWS2</accession>
<name>S3BWS2_9BURK</name>
<keyword evidence="2" id="KW-1277">Toxin-antitoxin system</keyword>
<dbReference type="RefSeq" id="WP_016474766.1">
    <property type="nucleotide sequence ID" value="NZ_KE150480.1"/>
</dbReference>
<dbReference type="PANTHER" id="PTHR38781">
    <property type="entry name" value="ANTITOXIN DINJ-RELATED"/>
    <property type="match status" value="1"/>
</dbReference>
<dbReference type="GO" id="GO:0044010">
    <property type="term" value="P:single-species biofilm formation"/>
    <property type="evidence" value="ECO:0007669"/>
    <property type="project" value="InterPro"/>
</dbReference>
<proteinExistence type="inferred from homology"/>